<comment type="function">
    <text evidence="1 12">Converts 2,5-diamino-6-(ribosylamino)-4(3h)-pyrimidinone 5'-phosphate into 5-amino-6-(ribosylamino)-2,4(1h,3h)-pyrimidinedione 5'-phosphate.</text>
</comment>
<dbReference type="PROSITE" id="PS00903">
    <property type="entry name" value="CYT_DCMP_DEAMINASES_1"/>
    <property type="match status" value="1"/>
</dbReference>
<dbReference type="EC" id="1.1.1.193" evidence="12"/>
<name>A0ABY1JB38_9BACT</name>
<evidence type="ECO:0000313" key="14">
    <source>
        <dbReference type="EMBL" id="SIN63100.1"/>
    </source>
</evidence>
<evidence type="ECO:0000256" key="11">
    <source>
        <dbReference type="ARBA" id="ARBA00023268"/>
    </source>
</evidence>
<dbReference type="InterPro" id="IPR050765">
    <property type="entry name" value="Riboflavin_Biosynth_HTPR"/>
</dbReference>
<dbReference type="SUPFAM" id="SSF53927">
    <property type="entry name" value="Cytidine deaminase-like"/>
    <property type="match status" value="1"/>
</dbReference>
<evidence type="ECO:0000256" key="5">
    <source>
        <dbReference type="ARBA" id="ARBA00007417"/>
    </source>
</evidence>
<dbReference type="InterPro" id="IPR002125">
    <property type="entry name" value="CMP_dCMP_dom"/>
</dbReference>
<comment type="pathway">
    <text evidence="2 12">Cofactor biosynthesis; riboflavin biosynthesis; 5-amino-6-(D-ribitylamino)uracil from GTP: step 2/4.</text>
</comment>
<keyword evidence="10 12" id="KW-0560">Oxidoreductase</keyword>
<evidence type="ECO:0000256" key="12">
    <source>
        <dbReference type="PIRNR" id="PIRNR006769"/>
    </source>
</evidence>
<evidence type="ECO:0000256" key="3">
    <source>
        <dbReference type="ARBA" id="ARBA00004910"/>
    </source>
</evidence>
<evidence type="ECO:0000256" key="2">
    <source>
        <dbReference type="ARBA" id="ARBA00004882"/>
    </source>
</evidence>
<dbReference type="NCBIfam" id="TIGR00227">
    <property type="entry name" value="ribD_Cterm"/>
    <property type="match status" value="1"/>
</dbReference>
<comment type="similarity">
    <text evidence="5 12">In the C-terminal section; belongs to the HTP reductase family.</text>
</comment>
<keyword evidence="7 12" id="KW-0479">Metal-binding</keyword>
<comment type="similarity">
    <text evidence="4 12">In the N-terminal section; belongs to the cytidine and deoxycytidylate deaminase family.</text>
</comment>
<dbReference type="InterPro" id="IPR011549">
    <property type="entry name" value="RibD_C"/>
</dbReference>
<proteinExistence type="inferred from homology"/>
<dbReference type="Gene3D" id="3.40.140.10">
    <property type="entry name" value="Cytidine Deaminase, domain 2"/>
    <property type="match status" value="1"/>
</dbReference>
<accession>A0ABY1JB38</accession>
<evidence type="ECO:0000259" key="13">
    <source>
        <dbReference type="PROSITE" id="PS51747"/>
    </source>
</evidence>
<evidence type="ECO:0000256" key="9">
    <source>
        <dbReference type="ARBA" id="ARBA00022857"/>
    </source>
</evidence>
<keyword evidence="15" id="KW-1185">Reference proteome</keyword>
<dbReference type="InterPro" id="IPR002734">
    <property type="entry name" value="RibDG_C"/>
</dbReference>
<reference evidence="14 15" key="1">
    <citation type="submission" date="2016-11" db="EMBL/GenBank/DDBJ databases">
        <authorList>
            <person name="Varghese N."/>
            <person name="Submissions S."/>
        </authorList>
    </citation>
    <scope>NUCLEOTIDE SEQUENCE [LARGE SCALE GENOMIC DNA]</scope>
    <source>
        <strain evidence="14 15">DSM 20664</strain>
    </source>
</reference>
<evidence type="ECO:0000313" key="15">
    <source>
        <dbReference type="Proteomes" id="UP000185093"/>
    </source>
</evidence>
<sequence length="362" mass="39681">MKMSERRSHEYYMRMALSLAQRGTGTTTPNPRVGCVVVKDGTIVGMGFHRYPGGPHAEVEALSEAGEMAEGATLYVNLEPCTHYGRTPPCCPLIVQSGIKRAFIATKDPFPKVQGKGIEYLSSRGLDVTVGILEKEARWLNRGFFKAYEEGRPWITLKAASSLDGNVALEDGSSRWVTGQSSLKRAHLLRAETDAILVGIGTVLRDDPQLTVRMTDGRNPLKIVLDTNLRIPFDAKLFNEGMTLIVTSKDSPSQKVEELISRGVSVLQVPTDSGKLDIKELVFKLPSMEVHYLLVEGGPKILSSFFRAGLCDDMALFYAPKVMGKGIGMFSELSFADMSNVPQVKIKNVRRLGGDLSLEVDA</sequence>
<evidence type="ECO:0000256" key="8">
    <source>
        <dbReference type="ARBA" id="ARBA00022833"/>
    </source>
</evidence>
<dbReference type="InterPro" id="IPR024072">
    <property type="entry name" value="DHFR-like_dom_sf"/>
</dbReference>
<dbReference type="EMBL" id="FSQZ01000001">
    <property type="protein sequence ID" value="SIN63100.1"/>
    <property type="molecule type" value="Genomic_DNA"/>
</dbReference>
<dbReference type="Proteomes" id="UP000185093">
    <property type="component" value="Unassembled WGS sequence"/>
</dbReference>
<dbReference type="PANTHER" id="PTHR38011:SF7">
    <property type="entry name" value="2,5-DIAMINO-6-RIBOSYLAMINO-4(3H)-PYRIMIDINONE 5'-PHOSPHATE REDUCTASE"/>
    <property type="match status" value="1"/>
</dbReference>
<evidence type="ECO:0000256" key="6">
    <source>
        <dbReference type="ARBA" id="ARBA00022619"/>
    </source>
</evidence>
<organism evidence="14 15">
    <name type="scientific">Acetomicrobium flavidum</name>
    <dbReference type="NCBI Taxonomy" id="49896"/>
    <lineage>
        <taxon>Bacteria</taxon>
        <taxon>Thermotogati</taxon>
        <taxon>Synergistota</taxon>
        <taxon>Synergistia</taxon>
        <taxon>Synergistales</taxon>
        <taxon>Acetomicrobiaceae</taxon>
        <taxon>Acetomicrobium</taxon>
    </lineage>
</organism>
<comment type="caution">
    <text evidence="14">The sequence shown here is derived from an EMBL/GenBank/DDBJ whole genome shotgun (WGS) entry which is preliminary data.</text>
</comment>
<keyword evidence="8 12" id="KW-0862">Zinc</keyword>
<protein>
    <recommendedName>
        <fullName evidence="12">Riboflavin biosynthesis protein RibD</fullName>
    </recommendedName>
    <domain>
        <recommendedName>
            <fullName evidence="12">Diaminohydroxyphosphoribosylaminopyrimidine deaminase</fullName>
            <shortName evidence="12">DRAP deaminase</shortName>
            <ecNumber evidence="12">3.5.4.26</ecNumber>
        </recommendedName>
        <alternativeName>
            <fullName evidence="12">Riboflavin-specific deaminase</fullName>
        </alternativeName>
    </domain>
    <domain>
        <recommendedName>
            <fullName evidence="12">5-amino-6-(5-phosphoribosylamino)uracil reductase</fullName>
            <ecNumber evidence="12">1.1.1.193</ecNumber>
        </recommendedName>
        <alternativeName>
            <fullName evidence="12">HTP reductase</fullName>
        </alternativeName>
    </domain>
</protein>
<keyword evidence="12" id="KW-0378">Hydrolase</keyword>
<gene>
    <name evidence="14" type="ORF">SAMN05444368_0318</name>
</gene>
<dbReference type="PROSITE" id="PS51747">
    <property type="entry name" value="CYT_DCMP_DEAMINASES_2"/>
    <property type="match status" value="1"/>
</dbReference>
<dbReference type="EC" id="3.5.4.26" evidence="12"/>
<dbReference type="NCBIfam" id="TIGR00326">
    <property type="entry name" value="eubact_ribD"/>
    <property type="match status" value="1"/>
</dbReference>
<dbReference type="Pfam" id="PF00383">
    <property type="entry name" value="dCMP_cyt_deam_1"/>
    <property type="match status" value="1"/>
</dbReference>
<dbReference type="CDD" id="cd01284">
    <property type="entry name" value="Riboflavin_deaminase-reductase"/>
    <property type="match status" value="1"/>
</dbReference>
<dbReference type="Pfam" id="PF01872">
    <property type="entry name" value="RibD_C"/>
    <property type="match status" value="1"/>
</dbReference>
<keyword evidence="11" id="KW-0511">Multifunctional enzyme</keyword>
<dbReference type="InterPro" id="IPR004794">
    <property type="entry name" value="Eubact_RibD"/>
</dbReference>
<dbReference type="PANTHER" id="PTHR38011">
    <property type="entry name" value="DIHYDROFOLATE REDUCTASE FAMILY PROTEIN (AFU_ORTHOLOGUE AFUA_8G06820)"/>
    <property type="match status" value="1"/>
</dbReference>
<dbReference type="SUPFAM" id="SSF53597">
    <property type="entry name" value="Dihydrofolate reductase-like"/>
    <property type="match status" value="1"/>
</dbReference>
<feature type="domain" description="CMP/dCMP-type deaminase" evidence="13">
    <location>
        <begin position="7"/>
        <end position="128"/>
    </location>
</feature>
<comment type="catalytic activity">
    <reaction evidence="12">
        <text>5-amino-6-(5-phospho-D-ribitylamino)uracil + NADP(+) = 5-amino-6-(5-phospho-D-ribosylamino)uracil + NADPH + H(+)</text>
        <dbReference type="Rhea" id="RHEA:17845"/>
        <dbReference type="ChEBI" id="CHEBI:15378"/>
        <dbReference type="ChEBI" id="CHEBI:57783"/>
        <dbReference type="ChEBI" id="CHEBI:58349"/>
        <dbReference type="ChEBI" id="CHEBI:58421"/>
        <dbReference type="ChEBI" id="CHEBI:58453"/>
        <dbReference type="EC" id="1.1.1.193"/>
    </reaction>
</comment>
<evidence type="ECO:0000256" key="10">
    <source>
        <dbReference type="ARBA" id="ARBA00023002"/>
    </source>
</evidence>
<comment type="cofactor">
    <cofactor evidence="12">
        <name>Zn(2+)</name>
        <dbReference type="ChEBI" id="CHEBI:29105"/>
    </cofactor>
    <text evidence="12">Binds 1 zinc ion.</text>
</comment>
<evidence type="ECO:0000256" key="4">
    <source>
        <dbReference type="ARBA" id="ARBA00005259"/>
    </source>
</evidence>
<dbReference type="InterPro" id="IPR016193">
    <property type="entry name" value="Cytidine_deaminase-like"/>
</dbReference>
<evidence type="ECO:0000256" key="1">
    <source>
        <dbReference type="ARBA" id="ARBA00002151"/>
    </source>
</evidence>
<dbReference type="PIRSF" id="PIRSF006769">
    <property type="entry name" value="RibD"/>
    <property type="match status" value="1"/>
</dbReference>
<evidence type="ECO:0000256" key="7">
    <source>
        <dbReference type="ARBA" id="ARBA00022723"/>
    </source>
</evidence>
<keyword evidence="9 12" id="KW-0521">NADP</keyword>
<comment type="pathway">
    <text evidence="3 12">Cofactor biosynthesis; riboflavin biosynthesis; 5-amino-6-(D-ribitylamino)uracil from GTP: step 3/4.</text>
</comment>
<dbReference type="InterPro" id="IPR016192">
    <property type="entry name" value="APOBEC/CMP_deaminase_Zn-bd"/>
</dbReference>
<dbReference type="RefSeq" id="WP_074199072.1">
    <property type="nucleotide sequence ID" value="NZ_FSQZ01000001.1"/>
</dbReference>
<comment type="catalytic activity">
    <reaction evidence="12">
        <text>2,5-diamino-6-hydroxy-4-(5-phosphoribosylamino)-pyrimidine + H2O + H(+) = 5-amino-6-(5-phospho-D-ribosylamino)uracil + NH4(+)</text>
        <dbReference type="Rhea" id="RHEA:21868"/>
        <dbReference type="ChEBI" id="CHEBI:15377"/>
        <dbReference type="ChEBI" id="CHEBI:15378"/>
        <dbReference type="ChEBI" id="CHEBI:28938"/>
        <dbReference type="ChEBI" id="CHEBI:58453"/>
        <dbReference type="ChEBI" id="CHEBI:58614"/>
        <dbReference type="EC" id="3.5.4.26"/>
    </reaction>
</comment>
<dbReference type="Gene3D" id="3.40.430.10">
    <property type="entry name" value="Dihydrofolate Reductase, subunit A"/>
    <property type="match status" value="1"/>
</dbReference>
<keyword evidence="6 12" id="KW-0686">Riboflavin biosynthesis</keyword>